<dbReference type="InterPro" id="IPR011042">
    <property type="entry name" value="6-blade_b-propeller_TolB-like"/>
</dbReference>
<comment type="similarity">
    <text evidence="1">Belongs to the TolB family.</text>
</comment>
<dbReference type="AlphaFoldDB" id="A0A5J4S8V0"/>
<evidence type="ECO:0000313" key="2">
    <source>
        <dbReference type="EMBL" id="KAA6342102.1"/>
    </source>
</evidence>
<dbReference type="EMBL" id="SNRY01000345">
    <property type="protein sequence ID" value="KAA6342102.1"/>
    <property type="molecule type" value="Genomic_DNA"/>
</dbReference>
<dbReference type="Pfam" id="PF07676">
    <property type="entry name" value="PD40"/>
    <property type="match status" value="3"/>
</dbReference>
<evidence type="ECO:0000256" key="1">
    <source>
        <dbReference type="ARBA" id="ARBA00009820"/>
    </source>
</evidence>
<organism evidence="2">
    <name type="scientific">termite gut metagenome</name>
    <dbReference type="NCBI Taxonomy" id="433724"/>
    <lineage>
        <taxon>unclassified sequences</taxon>
        <taxon>metagenomes</taxon>
        <taxon>organismal metagenomes</taxon>
    </lineage>
</organism>
<proteinExistence type="inferred from homology"/>
<name>A0A5J4S8V0_9ZZZZ</name>
<dbReference type="PANTHER" id="PTHR36842">
    <property type="entry name" value="PROTEIN TOLB HOMOLOG"/>
    <property type="match status" value="1"/>
</dbReference>
<sequence>MKRILYLWLLIQVCVACTQVLPEGKKSDQLPAIFPDYAETTIPSNIAPLNFSLTAPCQEAYAVLTSANRKLTVKANKGQFNIPVSTWKQLLASATGASVSVAVSVKEEEWISYAPFHFYVATEPVDPYIAYRLIEPGYEVWNRMGIYQRNLENYSESPIIENKMSGQNCMNCHSFCMQNPDKMLFHMRETYAGTLLIDGDKIEKLNTKTDQTISALVYPSWHPSGKYVAFSVNDTKQGFHQNDPNRIEVFDQASDVVVYDVEKHEIITTSALFSPEAFETFPAFSPDGKTLYFCSSPTHPIPQEFKEVQYNLCSISFDPEERRFGSTVDTICHAATEKKSASFPRVSPDGKYLLYTLSGYGNFSIWHKDADLYLYNLETKTNEPLDILNSDDVESYHSWSSNSRWVVFSSRRIDGLYTRPYIAYINTEGKASKPFLLPQKDTEFYYRFMKSYNIPEFITGKVKKRSRELGLKAKNDRGINVSFPLLP</sequence>
<comment type="caution">
    <text evidence="2">The sequence shown here is derived from an EMBL/GenBank/DDBJ whole genome shotgun (WGS) entry which is preliminary data.</text>
</comment>
<protein>
    <submittedName>
        <fullName evidence="2">Protein TolB</fullName>
    </submittedName>
</protein>
<dbReference type="Gene3D" id="2.120.10.30">
    <property type="entry name" value="TolB, C-terminal domain"/>
    <property type="match status" value="2"/>
</dbReference>
<reference evidence="2" key="1">
    <citation type="submission" date="2019-03" db="EMBL/GenBank/DDBJ databases">
        <title>Single cell metagenomics reveals metabolic interactions within the superorganism composed of flagellate Streblomastix strix and complex community of Bacteroidetes bacteria on its surface.</title>
        <authorList>
            <person name="Treitli S.C."/>
            <person name="Kolisko M."/>
            <person name="Husnik F."/>
            <person name="Keeling P."/>
            <person name="Hampl V."/>
        </authorList>
    </citation>
    <scope>NUCLEOTIDE SEQUENCE</scope>
    <source>
        <strain evidence="2">STM</strain>
    </source>
</reference>
<dbReference type="SUPFAM" id="SSF82171">
    <property type="entry name" value="DPP6 N-terminal domain-like"/>
    <property type="match status" value="1"/>
</dbReference>
<dbReference type="PANTHER" id="PTHR36842:SF1">
    <property type="entry name" value="PROTEIN TOLB"/>
    <property type="match status" value="1"/>
</dbReference>
<gene>
    <name evidence="2" type="ORF">EZS27_010134</name>
</gene>
<accession>A0A5J4S8V0</accession>
<dbReference type="InterPro" id="IPR011659">
    <property type="entry name" value="WD40"/>
</dbReference>